<proteinExistence type="predicted"/>
<reference evidence="2" key="1">
    <citation type="journal article" date="2019" name="Int. J. Syst. Evol. Microbiol.">
        <title>The Global Catalogue of Microorganisms (GCM) 10K type strain sequencing project: providing services to taxonomists for standard genome sequencing and annotation.</title>
        <authorList>
            <consortium name="The Broad Institute Genomics Platform"/>
            <consortium name="The Broad Institute Genome Sequencing Center for Infectious Disease"/>
            <person name="Wu L."/>
            <person name="Ma J."/>
        </authorList>
    </citation>
    <scope>NUCLEOTIDE SEQUENCE [LARGE SCALE GENOMIC DNA]</scope>
    <source>
        <strain evidence="2">CECT 7477</strain>
    </source>
</reference>
<organism evidence="1 2">
    <name type="scientific">Euzebyella saccharophila</name>
    <dbReference type="NCBI Taxonomy" id="679664"/>
    <lineage>
        <taxon>Bacteria</taxon>
        <taxon>Pseudomonadati</taxon>
        <taxon>Bacteroidota</taxon>
        <taxon>Flavobacteriia</taxon>
        <taxon>Flavobacteriales</taxon>
        <taxon>Flavobacteriaceae</taxon>
        <taxon>Euzebyella</taxon>
    </lineage>
</organism>
<sequence length="88" mass="10194">MRYRIEISGGFSGIPKTYEGRANIEKEQLEKIIHYLEENTNESNPDLRDGQQYSFQIEEGTQSHSALFTEKSLPTELRQLLEQLAHPN</sequence>
<gene>
    <name evidence="1" type="ORF">ACFOUT_12895</name>
</gene>
<keyword evidence="2" id="KW-1185">Reference proteome</keyword>
<name>A0ABV8JPH9_9FLAO</name>
<comment type="caution">
    <text evidence="1">The sequence shown here is derived from an EMBL/GenBank/DDBJ whole genome shotgun (WGS) entry which is preliminary data.</text>
</comment>
<protein>
    <submittedName>
        <fullName evidence="1">Protealysin inhibitor emfourin</fullName>
    </submittedName>
</protein>
<evidence type="ECO:0000313" key="2">
    <source>
        <dbReference type="Proteomes" id="UP001595814"/>
    </source>
</evidence>
<dbReference type="RefSeq" id="WP_192461521.1">
    <property type="nucleotide sequence ID" value="NZ_JACYFJ010000002.1"/>
</dbReference>
<dbReference type="Pfam" id="PF20242">
    <property type="entry name" value="Emfourin"/>
    <property type="match status" value="1"/>
</dbReference>
<dbReference type="EMBL" id="JBHSAW010000010">
    <property type="protein sequence ID" value="MFC4096778.1"/>
    <property type="molecule type" value="Genomic_DNA"/>
</dbReference>
<dbReference type="Proteomes" id="UP001595814">
    <property type="component" value="Unassembled WGS sequence"/>
</dbReference>
<accession>A0ABV8JPH9</accession>
<dbReference type="InterPro" id="IPR049457">
    <property type="entry name" value="Emfourin"/>
</dbReference>
<evidence type="ECO:0000313" key="1">
    <source>
        <dbReference type="EMBL" id="MFC4096778.1"/>
    </source>
</evidence>